<feature type="non-terminal residue" evidence="1">
    <location>
        <position position="1"/>
    </location>
</feature>
<reference evidence="1" key="1">
    <citation type="journal article" date="2014" name="Front. Microbiol.">
        <title>High frequency of phylogenetically diverse reductive dehalogenase-homologous genes in deep subseafloor sedimentary metagenomes.</title>
        <authorList>
            <person name="Kawai M."/>
            <person name="Futagami T."/>
            <person name="Toyoda A."/>
            <person name="Takaki Y."/>
            <person name="Nishi S."/>
            <person name="Hori S."/>
            <person name="Arai W."/>
            <person name="Tsubouchi T."/>
            <person name="Morono Y."/>
            <person name="Uchiyama I."/>
            <person name="Ito T."/>
            <person name="Fujiyama A."/>
            <person name="Inagaki F."/>
            <person name="Takami H."/>
        </authorList>
    </citation>
    <scope>NUCLEOTIDE SEQUENCE</scope>
    <source>
        <strain evidence="1">Expedition CK06-06</strain>
    </source>
</reference>
<name>X1HET7_9ZZZZ</name>
<comment type="caution">
    <text evidence="1">The sequence shown here is derived from an EMBL/GenBank/DDBJ whole genome shotgun (WGS) entry which is preliminary data.</text>
</comment>
<organism evidence="1">
    <name type="scientific">marine sediment metagenome</name>
    <dbReference type="NCBI Taxonomy" id="412755"/>
    <lineage>
        <taxon>unclassified sequences</taxon>
        <taxon>metagenomes</taxon>
        <taxon>ecological metagenomes</taxon>
    </lineage>
</organism>
<protein>
    <submittedName>
        <fullName evidence="1">Uncharacterized protein</fullName>
    </submittedName>
</protein>
<gene>
    <name evidence="1" type="ORF">S03H2_39902</name>
</gene>
<evidence type="ECO:0000313" key="1">
    <source>
        <dbReference type="EMBL" id="GAH52349.1"/>
    </source>
</evidence>
<proteinExistence type="predicted"/>
<accession>X1HET7</accession>
<sequence>KGISETENPDQALTDEAFSADTVDGTANRLCIASKTFALTGVTAGEWVIIRLSRNADDGGDTLDADARLLEIVIEWNI</sequence>
<dbReference type="EMBL" id="BARU01024705">
    <property type="protein sequence ID" value="GAH52349.1"/>
    <property type="molecule type" value="Genomic_DNA"/>
</dbReference>
<dbReference type="AlphaFoldDB" id="X1HET7"/>